<keyword evidence="3" id="KW-1185">Reference proteome</keyword>
<evidence type="ECO:0000256" key="1">
    <source>
        <dbReference type="SAM" id="MobiDB-lite"/>
    </source>
</evidence>
<feature type="region of interest" description="Disordered" evidence="1">
    <location>
        <begin position="114"/>
        <end position="163"/>
    </location>
</feature>
<organism evidence="2 3">
    <name type="scientific">Erythroxylum novogranatense</name>
    <dbReference type="NCBI Taxonomy" id="1862640"/>
    <lineage>
        <taxon>Eukaryota</taxon>
        <taxon>Viridiplantae</taxon>
        <taxon>Streptophyta</taxon>
        <taxon>Embryophyta</taxon>
        <taxon>Tracheophyta</taxon>
        <taxon>Spermatophyta</taxon>
        <taxon>Magnoliopsida</taxon>
        <taxon>eudicotyledons</taxon>
        <taxon>Gunneridae</taxon>
        <taxon>Pentapetalae</taxon>
        <taxon>rosids</taxon>
        <taxon>fabids</taxon>
        <taxon>Malpighiales</taxon>
        <taxon>Erythroxylaceae</taxon>
        <taxon>Erythroxylum</taxon>
    </lineage>
</organism>
<proteinExistence type="predicted"/>
<name>A0AAV8TTE2_9ROSI</name>
<sequence length="208" mass="24255">MEKLLKPCDKEYMRMAMLKHEETFREQVNELHRLYQVQKTLMRRSESYYRPDSRSEETWKSKKGISFNHTINAHDMQQKSMVTFDLERPAEEYVAESNGYRLLDPINESEIRLTLGPTSYSRGKKPETPRTSDSGQSFCSSSTGSSHINRTIQGNRQTTYSTREETVQIPEIGLECQGGSKNSVEERFTQERLKQPPWLFQVLSLNMT</sequence>
<accession>A0AAV8TTE2</accession>
<evidence type="ECO:0000313" key="2">
    <source>
        <dbReference type="EMBL" id="KAJ8769339.1"/>
    </source>
</evidence>
<dbReference type="PANTHER" id="PTHR33167:SF26">
    <property type="entry name" value="EXPRESSED PROTEIN"/>
    <property type="match status" value="1"/>
</dbReference>
<dbReference type="Proteomes" id="UP001159364">
    <property type="component" value="Linkage Group LG03"/>
</dbReference>
<reference evidence="2 3" key="1">
    <citation type="submission" date="2021-09" db="EMBL/GenBank/DDBJ databases">
        <title>Genomic insights and catalytic innovation underlie evolution of tropane alkaloids biosynthesis.</title>
        <authorList>
            <person name="Wang Y.-J."/>
            <person name="Tian T."/>
            <person name="Huang J.-P."/>
            <person name="Huang S.-X."/>
        </authorList>
    </citation>
    <scope>NUCLEOTIDE SEQUENCE [LARGE SCALE GENOMIC DNA]</scope>
    <source>
        <strain evidence="2">KIB-2018</strain>
        <tissue evidence="2">Leaf</tissue>
    </source>
</reference>
<feature type="compositionally biased region" description="Polar residues" evidence="1">
    <location>
        <begin position="147"/>
        <end position="161"/>
    </location>
</feature>
<dbReference type="EMBL" id="JAIWQS010000003">
    <property type="protein sequence ID" value="KAJ8769339.1"/>
    <property type="molecule type" value="Genomic_DNA"/>
</dbReference>
<evidence type="ECO:0000313" key="3">
    <source>
        <dbReference type="Proteomes" id="UP001159364"/>
    </source>
</evidence>
<feature type="compositionally biased region" description="Low complexity" evidence="1">
    <location>
        <begin position="132"/>
        <end position="146"/>
    </location>
</feature>
<comment type="caution">
    <text evidence="2">The sequence shown here is derived from an EMBL/GenBank/DDBJ whole genome shotgun (WGS) entry which is preliminary data.</text>
</comment>
<protein>
    <submittedName>
        <fullName evidence="2">Uncharacterized protein</fullName>
    </submittedName>
</protein>
<gene>
    <name evidence="2" type="ORF">K2173_002543</name>
</gene>
<dbReference type="AlphaFoldDB" id="A0AAV8TTE2"/>
<dbReference type="PANTHER" id="PTHR33167">
    <property type="entry name" value="TRANSCRIPTION FACTOR, PUTATIVE (DUF863)-RELATED"/>
    <property type="match status" value="1"/>
</dbReference>